<dbReference type="NCBIfam" id="TIGR02834">
    <property type="entry name" value="spo_ytxC"/>
    <property type="match status" value="1"/>
</dbReference>
<reference evidence="1 2" key="1">
    <citation type="submission" date="2023-06" db="EMBL/GenBank/DDBJ databases">
        <title>Five Gram-positive bacteria isolated from mangrove sediments in Shenzhen, Guangdong, China.</title>
        <authorList>
            <person name="Yu S."/>
            <person name="Zheng W."/>
            <person name="Huang Y."/>
        </authorList>
    </citation>
    <scope>NUCLEOTIDE SEQUENCE [LARGE SCALE GENOMIC DNA]</scope>
    <source>
        <strain evidence="1 2">SaN35-3</strain>
    </source>
</reference>
<name>A0ABY9JXN0_9BACI</name>
<sequence length="286" mass="34206">MQISFSTEQEAQSVYKWIKKRKEDKPDSVMDVSLTNESIISCHFTDSALFVSHILTPVFIQYFHYFKDTGIILTIVEQKYLFLDLDEQQEILHITQSIMEGEREGIPKIEEVTPKEKHIMEALHEIIHPHLSFSMDSFITFRLNGYQETIQQYVEIAIEEYKLEQEYQNFIQSLRDYVVTRQCQLPIVHLLHEGNYNLFNNEYLPLSYKELQQFIDRHFIYHHPMYIDSQLIAPLVSIAPKKLFIYTDQEDDNMLQTIQNIFQERVCVYNVNGFYEQKRMFNSYVK</sequence>
<evidence type="ECO:0000313" key="2">
    <source>
        <dbReference type="Proteomes" id="UP001197974"/>
    </source>
</evidence>
<gene>
    <name evidence="1" type="primary">ytxC</name>
    <name evidence="1" type="ORF">LC087_08745</name>
</gene>
<keyword evidence="2" id="KW-1185">Reference proteome</keyword>
<proteinExistence type="predicted"/>
<dbReference type="EMBL" id="CP129013">
    <property type="protein sequence ID" value="WLR44151.1"/>
    <property type="molecule type" value="Genomic_DNA"/>
</dbReference>
<dbReference type="Pfam" id="PF08812">
    <property type="entry name" value="YtxC"/>
    <property type="match status" value="1"/>
</dbReference>
<protein>
    <submittedName>
        <fullName evidence="1">Sporulation protein YtxC</fullName>
    </submittedName>
</protein>
<organism evidence="1 2">
    <name type="scientific">Bacillus carboniphilus</name>
    <dbReference type="NCBI Taxonomy" id="86663"/>
    <lineage>
        <taxon>Bacteria</taxon>
        <taxon>Bacillati</taxon>
        <taxon>Bacillota</taxon>
        <taxon>Bacilli</taxon>
        <taxon>Bacillales</taxon>
        <taxon>Bacillaceae</taxon>
        <taxon>Bacillus</taxon>
    </lineage>
</organism>
<accession>A0ABY9JXN0</accession>
<dbReference type="Proteomes" id="UP001197974">
    <property type="component" value="Chromosome"/>
</dbReference>
<dbReference type="InterPro" id="IPR014199">
    <property type="entry name" value="Spore_YtxC"/>
</dbReference>
<dbReference type="RefSeq" id="WP_226539214.1">
    <property type="nucleotide sequence ID" value="NZ_CP129013.1"/>
</dbReference>
<evidence type="ECO:0000313" key="1">
    <source>
        <dbReference type="EMBL" id="WLR44151.1"/>
    </source>
</evidence>